<name>A0A9P9IXY9_9PLEO</name>
<evidence type="ECO:0000313" key="3">
    <source>
        <dbReference type="EMBL" id="KAH7135050.1"/>
    </source>
</evidence>
<evidence type="ECO:0000256" key="1">
    <source>
        <dbReference type="ARBA" id="ARBA00006484"/>
    </source>
</evidence>
<dbReference type="OrthoDB" id="1933717at2759"/>
<protein>
    <recommendedName>
        <fullName evidence="5">NAD(P)-binding protein</fullName>
    </recommendedName>
</protein>
<dbReference type="AlphaFoldDB" id="A0A9P9IXY9"/>
<comment type="caution">
    <text evidence="3">The sequence shown here is derived from an EMBL/GenBank/DDBJ whole genome shotgun (WGS) entry which is preliminary data.</text>
</comment>
<organism evidence="3 4">
    <name type="scientific">Dendryphion nanum</name>
    <dbReference type="NCBI Taxonomy" id="256645"/>
    <lineage>
        <taxon>Eukaryota</taxon>
        <taxon>Fungi</taxon>
        <taxon>Dikarya</taxon>
        <taxon>Ascomycota</taxon>
        <taxon>Pezizomycotina</taxon>
        <taxon>Dothideomycetes</taxon>
        <taxon>Pleosporomycetidae</taxon>
        <taxon>Pleosporales</taxon>
        <taxon>Torulaceae</taxon>
        <taxon>Dendryphion</taxon>
    </lineage>
</organism>
<accession>A0A9P9IXY9</accession>
<dbReference type="PRINTS" id="PR00081">
    <property type="entry name" value="GDHRDH"/>
</dbReference>
<evidence type="ECO:0000256" key="2">
    <source>
        <dbReference type="ARBA" id="ARBA00023002"/>
    </source>
</evidence>
<keyword evidence="4" id="KW-1185">Reference proteome</keyword>
<dbReference type="PANTHER" id="PTHR42901">
    <property type="entry name" value="ALCOHOL DEHYDROGENASE"/>
    <property type="match status" value="1"/>
</dbReference>
<dbReference type="CDD" id="cd05233">
    <property type="entry name" value="SDR_c"/>
    <property type="match status" value="1"/>
</dbReference>
<keyword evidence="2" id="KW-0560">Oxidoreductase</keyword>
<dbReference type="SUPFAM" id="SSF51735">
    <property type="entry name" value="NAD(P)-binding Rossmann-fold domains"/>
    <property type="match status" value="1"/>
</dbReference>
<dbReference type="Pfam" id="PF00106">
    <property type="entry name" value="adh_short"/>
    <property type="match status" value="1"/>
</dbReference>
<dbReference type="InterPro" id="IPR002347">
    <property type="entry name" value="SDR_fam"/>
</dbReference>
<dbReference type="InterPro" id="IPR036291">
    <property type="entry name" value="NAD(P)-bd_dom_sf"/>
</dbReference>
<evidence type="ECO:0000313" key="4">
    <source>
        <dbReference type="Proteomes" id="UP000700596"/>
    </source>
</evidence>
<sequence length="303" mass="32774">MAFAPDHFVKAQQFVPTTHRDRYAAIEPSQPTLSQKGKVVIITGASQGLGARGFVPSFAATGPKAIVLVARTAEKLRQVAESVAKSYPSVETLCVPTDIADPASVTSLFDKIKVKYGHADVLINNAGIFQAIAPVRDVDQQSWWDELTLNIRGNFLMTQSFLRLLPSPETPAKIITLTTGAAYEVFPALSAYGLSKQAALTLMTYVDAENPNVVAVGLHPGVVMTDMTIDAFKSVALDTPELVGGIGTWLAAWEGPSRKFLSGRFVSSNWDVEDLLAKSDEIEKEGLLKMTLNAKLGHEQFIK</sequence>
<reference evidence="3" key="1">
    <citation type="journal article" date="2021" name="Nat. Commun.">
        <title>Genetic determinants of endophytism in the Arabidopsis root mycobiome.</title>
        <authorList>
            <person name="Mesny F."/>
            <person name="Miyauchi S."/>
            <person name="Thiergart T."/>
            <person name="Pickel B."/>
            <person name="Atanasova L."/>
            <person name="Karlsson M."/>
            <person name="Huettel B."/>
            <person name="Barry K.W."/>
            <person name="Haridas S."/>
            <person name="Chen C."/>
            <person name="Bauer D."/>
            <person name="Andreopoulos W."/>
            <person name="Pangilinan J."/>
            <person name="LaButti K."/>
            <person name="Riley R."/>
            <person name="Lipzen A."/>
            <person name="Clum A."/>
            <person name="Drula E."/>
            <person name="Henrissat B."/>
            <person name="Kohler A."/>
            <person name="Grigoriev I.V."/>
            <person name="Martin F.M."/>
            <person name="Hacquard S."/>
        </authorList>
    </citation>
    <scope>NUCLEOTIDE SEQUENCE</scope>
    <source>
        <strain evidence="3">MPI-CAGE-CH-0243</strain>
    </source>
</reference>
<dbReference type="EMBL" id="JAGMWT010000002">
    <property type="protein sequence ID" value="KAH7135050.1"/>
    <property type="molecule type" value="Genomic_DNA"/>
</dbReference>
<dbReference type="Proteomes" id="UP000700596">
    <property type="component" value="Unassembled WGS sequence"/>
</dbReference>
<dbReference type="PANTHER" id="PTHR42901:SF1">
    <property type="entry name" value="ALCOHOL DEHYDROGENASE"/>
    <property type="match status" value="1"/>
</dbReference>
<dbReference type="Gene3D" id="3.40.50.720">
    <property type="entry name" value="NAD(P)-binding Rossmann-like Domain"/>
    <property type="match status" value="1"/>
</dbReference>
<comment type="similarity">
    <text evidence="1">Belongs to the short-chain dehydrogenases/reductases (SDR) family.</text>
</comment>
<proteinExistence type="inferred from homology"/>
<gene>
    <name evidence="3" type="ORF">B0J11DRAFT_517461</name>
</gene>
<evidence type="ECO:0008006" key="5">
    <source>
        <dbReference type="Google" id="ProtNLM"/>
    </source>
</evidence>
<dbReference type="GO" id="GO:0016491">
    <property type="term" value="F:oxidoreductase activity"/>
    <property type="evidence" value="ECO:0007669"/>
    <property type="project" value="UniProtKB-KW"/>
</dbReference>